<evidence type="ECO:0000313" key="6">
    <source>
        <dbReference type="Proteomes" id="UP001597109"/>
    </source>
</evidence>
<dbReference type="InterPro" id="IPR010982">
    <property type="entry name" value="Lambda_DNA-bd_dom_sf"/>
</dbReference>
<dbReference type="SMART" id="SM00354">
    <property type="entry name" value="HTH_LACI"/>
    <property type="match status" value="1"/>
</dbReference>
<dbReference type="PANTHER" id="PTHR30146:SF153">
    <property type="entry name" value="LACTOSE OPERON REPRESSOR"/>
    <property type="match status" value="1"/>
</dbReference>
<dbReference type="RefSeq" id="WP_144840302.1">
    <property type="nucleotide sequence ID" value="NZ_JBHTKI010000007.1"/>
</dbReference>
<dbReference type="Gene3D" id="1.10.260.40">
    <property type="entry name" value="lambda repressor-like DNA-binding domains"/>
    <property type="match status" value="1"/>
</dbReference>
<keyword evidence="1" id="KW-0805">Transcription regulation</keyword>
<evidence type="ECO:0000259" key="4">
    <source>
        <dbReference type="PROSITE" id="PS50932"/>
    </source>
</evidence>
<organism evidence="5 6">
    <name type="scientific">Metaplanococcus flavidus</name>
    <dbReference type="NCBI Taxonomy" id="569883"/>
    <lineage>
        <taxon>Bacteria</taxon>
        <taxon>Bacillati</taxon>
        <taxon>Bacillota</taxon>
        <taxon>Bacilli</taxon>
        <taxon>Bacillales</taxon>
        <taxon>Caryophanaceae</taxon>
        <taxon>Metaplanococcus</taxon>
    </lineage>
</organism>
<sequence length="326" mass="34838">MVSSNDVAKLAGVSQATVSRVLNNSEKVNAATTKKVNDAIQELNYRPNAAARSLISRKSGIIALMCGPLDDPENAEFSGKTIAYAREKGFITELHIQDPNEPAAVFESIGRSQAEGILAGPIMLVGAGVELLEKSGIPYAFCGMEYQGNGSFISMDNRAAGSMAADYIYSLNHRVVGWLGGNSDEPRLHDRYTGFLERMKQQEIEILSATDAISDWDPILSAMMARKDRPTAIVAATDAIGAYAIDFLIAYGYSIPEDISIVGIGNSKQAAMNYLGLTSVGLPGETDIFKAGVDQLIARINGDSIVPVPKGGLMPELFERKSAVAI</sequence>
<dbReference type="SUPFAM" id="SSF47413">
    <property type="entry name" value="lambda repressor-like DNA-binding domains"/>
    <property type="match status" value="1"/>
</dbReference>
<evidence type="ECO:0000256" key="1">
    <source>
        <dbReference type="ARBA" id="ARBA00023015"/>
    </source>
</evidence>
<evidence type="ECO:0000256" key="2">
    <source>
        <dbReference type="ARBA" id="ARBA00023125"/>
    </source>
</evidence>
<evidence type="ECO:0000313" key="5">
    <source>
        <dbReference type="EMBL" id="MFD1030591.1"/>
    </source>
</evidence>
<reference evidence="6" key="1">
    <citation type="journal article" date="2019" name="Int. J. Syst. Evol. Microbiol.">
        <title>The Global Catalogue of Microorganisms (GCM) 10K type strain sequencing project: providing services to taxonomists for standard genome sequencing and annotation.</title>
        <authorList>
            <consortium name="The Broad Institute Genomics Platform"/>
            <consortium name="The Broad Institute Genome Sequencing Center for Infectious Disease"/>
            <person name="Wu L."/>
            <person name="Ma J."/>
        </authorList>
    </citation>
    <scope>NUCLEOTIDE SEQUENCE [LARGE SCALE GENOMIC DNA]</scope>
    <source>
        <strain evidence="6">CCUG 56756</strain>
    </source>
</reference>
<dbReference type="EMBL" id="JBHTKI010000007">
    <property type="protein sequence ID" value="MFD1030591.1"/>
    <property type="molecule type" value="Genomic_DNA"/>
</dbReference>
<dbReference type="InterPro" id="IPR046335">
    <property type="entry name" value="LacI/GalR-like_sensor"/>
</dbReference>
<comment type="caution">
    <text evidence="5">The sequence shown here is derived from an EMBL/GenBank/DDBJ whole genome shotgun (WGS) entry which is preliminary data.</text>
</comment>
<dbReference type="Gene3D" id="3.40.50.2300">
    <property type="match status" value="2"/>
</dbReference>
<dbReference type="PROSITE" id="PS50932">
    <property type="entry name" value="HTH_LACI_2"/>
    <property type="match status" value="1"/>
</dbReference>
<keyword evidence="2 5" id="KW-0238">DNA-binding</keyword>
<dbReference type="InterPro" id="IPR028082">
    <property type="entry name" value="Peripla_BP_I"/>
</dbReference>
<dbReference type="PRINTS" id="PR00036">
    <property type="entry name" value="HTHLACI"/>
</dbReference>
<keyword evidence="3" id="KW-0804">Transcription</keyword>
<dbReference type="Pfam" id="PF13377">
    <property type="entry name" value="Peripla_BP_3"/>
    <property type="match status" value="1"/>
</dbReference>
<dbReference type="CDD" id="cd01392">
    <property type="entry name" value="HTH_LacI"/>
    <property type="match status" value="1"/>
</dbReference>
<dbReference type="Pfam" id="PF00356">
    <property type="entry name" value="LacI"/>
    <property type="match status" value="1"/>
</dbReference>
<dbReference type="GO" id="GO:0003677">
    <property type="term" value="F:DNA binding"/>
    <property type="evidence" value="ECO:0007669"/>
    <property type="project" value="UniProtKB-KW"/>
</dbReference>
<protein>
    <submittedName>
        <fullName evidence="5">LacI family DNA-binding transcriptional regulator</fullName>
    </submittedName>
</protein>
<dbReference type="PANTHER" id="PTHR30146">
    <property type="entry name" value="LACI-RELATED TRANSCRIPTIONAL REPRESSOR"/>
    <property type="match status" value="1"/>
</dbReference>
<keyword evidence="6" id="KW-1185">Reference proteome</keyword>
<proteinExistence type="predicted"/>
<feature type="domain" description="HTH lacI-type" evidence="4">
    <location>
        <begin position="2"/>
        <end position="56"/>
    </location>
</feature>
<dbReference type="Proteomes" id="UP001597109">
    <property type="component" value="Unassembled WGS sequence"/>
</dbReference>
<evidence type="ECO:0000256" key="3">
    <source>
        <dbReference type="ARBA" id="ARBA00023163"/>
    </source>
</evidence>
<dbReference type="SUPFAM" id="SSF53822">
    <property type="entry name" value="Periplasmic binding protein-like I"/>
    <property type="match status" value="1"/>
</dbReference>
<accession>A0ABW3LAB0</accession>
<gene>
    <name evidence="5" type="ORF">ACFQ1X_04035</name>
</gene>
<dbReference type="CDD" id="cd06267">
    <property type="entry name" value="PBP1_LacI_sugar_binding-like"/>
    <property type="match status" value="1"/>
</dbReference>
<name>A0ABW3LAB0_9BACL</name>
<dbReference type="InterPro" id="IPR000843">
    <property type="entry name" value="HTH_LacI"/>
</dbReference>